<dbReference type="Proteomes" id="UP000886786">
    <property type="component" value="Unassembled WGS sequence"/>
</dbReference>
<proteinExistence type="predicted"/>
<evidence type="ECO:0000313" key="1">
    <source>
        <dbReference type="EMBL" id="HIQ91357.1"/>
    </source>
</evidence>
<reference evidence="1" key="1">
    <citation type="submission" date="2020-10" db="EMBL/GenBank/DDBJ databases">
        <authorList>
            <person name="Gilroy R."/>
        </authorList>
    </citation>
    <scope>NUCLEOTIDE SEQUENCE</scope>
    <source>
        <strain evidence="1">CHK147-3167</strain>
    </source>
</reference>
<dbReference type="Gene3D" id="1.25.10.90">
    <property type="match status" value="1"/>
</dbReference>
<dbReference type="AlphaFoldDB" id="A0A9D0ZSL5"/>
<dbReference type="InterPro" id="IPR014825">
    <property type="entry name" value="DNA_alkylation"/>
</dbReference>
<sequence>MDFQNIKWNKQTHQKFIKYLKTISEKNYQKFHQKLLKNKKIKVLGIRTPKLKEIARQISKTDYLKFIKYNTHTYYEENIIHGLLLGFIKDDNILNLTDDFIPYIDNWATCDVTCANLKIFKKLNINQTKKYLQSSNPWEIRFGLVILLNYYIEKENLSYIFSACNTVKKDHYYVKMAIAWLLSICYIKYPEITLKYLKSGDLDNFTYNKTISKICESLRVSKETKEKLKKLKRK</sequence>
<organism evidence="1 2">
    <name type="scientific">Candidatus Coprosoma intestinipullorum</name>
    <dbReference type="NCBI Taxonomy" id="2840752"/>
    <lineage>
        <taxon>Bacteria</taxon>
        <taxon>Bacillati</taxon>
        <taxon>Bacillota</taxon>
        <taxon>Bacillota incertae sedis</taxon>
        <taxon>Candidatus Coprosoma</taxon>
    </lineage>
</organism>
<dbReference type="CDD" id="cd06561">
    <property type="entry name" value="AlkD_like"/>
    <property type="match status" value="1"/>
</dbReference>
<protein>
    <submittedName>
        <fullName evidence="1">DNA alkylation repair protein</fullName>
    </submittedName>
</protein>
<reference evidence="1" key="2">
    <citation type="journal article" date="2021" name="PeerJ">
        <title>Extensive microbial diversity within the chicken gut microbiome revealed by metagenomics and culture.</title>
        <authorList>
            <person name="Gilroy R."/>
            <person name="Ravi A."/>
            <person name="Getino M."/>
            <person name="Pursley I."/>
            <person name="Horton D.L."/>
            <person name="Alikhan N.F."/>
            <person name="Baker D."/>
            <person name="Gharbi K."/>
            <person name="Hall N."/>
            <person name="Watson M."/>
            <person name="Adriaenssens E.M."/>
            <person name="Foster-Nyarko E."/>
            <person name="Jarju S."/>
            <person name="Secka A."/>
            <person name="Antonio M."/>
            <person name="Oren A."/>
            <person name="Chaudhuri R.R."/>
            <person name="La Ragione R."/>
            <person name="Hildebrand F."/>
            <person name="Pallen M.J."/>
        </authorList>
    </citation>
    <scope>NUCLEOTIDE SEQUENCE</scope>
    <source>
        <strain evidence="1">CHK147-3167</strain>
    </source>
</reference>
<dbReference type="EMBL" id="DVFV01000123">
    <property type="protein sequence ID" value="HIQ91357.1"/>
    <property type="molecule type" value="Genomic_DNA"/>
</dbReference>
<dbReference type="SUPFAM" id="SSF48371">
    <property type="entry name" value="ARM repeat"/>
    <property type="match status" value="1"/>
</dbReference>
<evidence type="ECO:0000313" key="2">
    <source>
        <dbReference type="Proteomes" id="UP000886786"/>
    </source>
</evidence>
<accession>A0A9D0ZSL5</accession>
<gene>
    <name evidence="1" type="ORF">IAB27_07040</name>
</gene>
<dbReference type="InterPro" id="IPR016024">
    <property type="entry name" value="ARM-type_fold"/>
</dbReference>
<name>A0A9D0ZSL5_9FIRM</name>
<dbReference type="PANTHER" id="PTHR34070:SF1">
    <property type="entry name" value="DNA ALKYLATION REPAIR PROTEIN"/>
    <property type="match status" value="1"/>
</dbReference>
<dbReference type="Pfam" id="PF08713">
    <property type="entry name" value="DNA_alkylation"/>
    <property type="match status" value="1"/>
</dbReference>
<dbReference type="PANTHER" id="PTHR34070">
    <property type="entry name" value="ARMADILLO-TYPE FOLD"/>
    <property type="match status" value="1"/>
</dbReference>
<comment type="caution">
    <text evidence="1">The sequence shown here is derived from an EMBL/GenBank/DDBJ whole genome shotgun (WGS) entry which is preliminary data.</text>
</comment>